<accession>A0A1M7LA20</accession>
<proteinExistence type="predicted"/>
<dbReference type="STRING" id="69322.SAMN05443669_10665"/>
<sequence>MKISIKLIYGLIGGSLLLSSCNSSKITAGNYPLKTECIRIELDGSQSLIAWGNGSNKASAMENAKIKAIRDVLFYGINDGKSGCNLIPIILEVNAQNKKEAYFSKFFAYKGEYDNFISIKKELKSLKVSVDKSVTFRLEVRVLRTELKQKMISDGILKI</sequence>
<organism evidence="1 2">
    <name type="scientific">Flavobacterium xanthum</name>
    <dbReference type="NCBI Taxonomy" id="69322"/>
    <lineage>
        <taxon>Bacteria</taxon>
        <taxon>Pseudomonadati</taxon>
        <taxon>Bacteroidota</taxon>
        <taxon>Flavobacteriia</taxon>
        <taxon>Flavobacteriales</taxon>
        <taxon>Flavobacteriaceae</taxon>
        <taxon>Flavobacterium</taxon>
    </lineage>
</organism>
<evidence type="ECO:0000313" key="2">
    <source>
        <dbReference type="Proteomes" id="UP000184260"/>
    </source>
</evidence>
<dbReference type="RefSeq" id="WP_073355664.1">
    <property type="nucleotide sequence ID" value="NZ_FRBU01000066.1"/>
</dbReference>
<dbReference type="PROSITE" id="PS51257">
    <property type="entry name" value="PROKAR_LIPOPROTEIN"/>
    <property type="match status" value="1"/>
</dbReference>
<gene>
    <name evidence="1" type="ORF">SAMN05443669_10665</name>
</gene>
<dbReference type="AlphaFoldDB" id="A0A1M7LA20"/>
<evidence type="ECO:0008006" key="3">
    <source>
        <dbReference type="Google" id="ProtNLM"/>
    </source>
</evidence>
<dbReference type="Proteomes" id="UP000184260">
    <property type="component" value="Unassembled WGS sequence"/>
</dbReference>
<reference evidence="2" key="1">
    <citation type="submission" date="2016-11" db="EMBL/GenBank/DDBJ databases">
        <authorList>
            <person name="Varghese N."/>
            <person name="Submissions S."/>
        </authorList>
    </citation>
    <scope>NUCLEOTIDE SEQUENCE [LARGE SCALE GENOMIC DNA]</scope>
    <source>
        <strain evidence="2">DSM 3661</strain>
    </source>
</reference>
<protein>
    <recommendedName>
        <fullName evidence="3">Lipoprotein</fullName>
    </recommendedName>
</protein>
<keyword evidence="2" id="KW-1185">Reference proteome</keyword>
<name>A0A1M7LA20_9FLAO</name>
<evidence type="ECO:0000313" key="1">
    <source>
        <dbReference type="EMBL" id="SHM74823.1"/>
    </source>
</evidence>
<dbReference type="EMBL" id="FRBU01000066">
    <property type="protein sequence ID" value="SHM74823.1"/>
    <property type="molecule type" value="Genomic_DNA"/>
</dbReference>
<dbReference type="OrthoDB" id="795570at2"/>